<evidence type="ECO:0000313" key="6">
    <source>
        <dbReference type="Proteomes" id="UP001250181"/>
    </source>
</evidence>
<sequence>MPIPTRSRRACAAVLLGVSLALAGCSGTGGSQAKEAAADRGAAAPEAAAGAQGPDSAYGSGSSRAGQDGSKAAKPDAVWQHVIRTAELSVEVEDVDEALARARDVAAAAGGHVADESTTREDGGGLASRISLRVPQAAYEEVLGKLAGTGKLLARRVDAKDVTDQVVDVESRVATQRASVARVRELMDRATRLADVVELERELSSRQANLESLLAQQASLKDRTSLATITLELSEPEAAGARDDDEPGVVDALRGGWDALVTSLTWFVVVLAALAPWLALLAAGYAVWRRVLGPWRARRRARRPQAPAAGTPAAGTPAAGAPAAGAPGEERD</sequence>
<keyword evidence="3" id="KW-0732">Signal</keyword>
<feature type="domain" description="DUF4349" evidence="4">
    <location>
        <begin position="80"/>
        <end position="289"/>
    </location>
</feature>
<evidence type="ECO:0000256" key="2">
    <source>
        <dbReference type="SAM" id="Phobius"/>
    </source>
</evidence>
<feature type="chain" id="PRO_5045607677" evidence="3">
    <location>
        <begin position="24"/>
        <end position="332"/>
    </location>
</feature>
<feature type="region of interest" description="Disordered" evidence="1">
    <location>
        <begin position="26"/>
        <end position="75"/>
    </location>
</feature>
<dbReference type="InterPro" id="IPR025645">
    <property type="entry name" value="DUF4349"/>
</dbReference>
<evidence type="ECO:0000256" key="1">
    <source>
        <dbReference type="SAM" id="MobiDB-lite"/>
    </source>
</evidence>
<comment type="caution">
    <text evidence="5">The sequence shown here is derived from an EMBL/GenBank/DDBJ whole genome shotgun (WGS) entry which is preliminary data.</text>
</comment>
<dbReference type="EMBL" id="JAWCTQ010000008">
    <property type="protein sequence ID" value="MDT9682235.1"/>
    <property type="molecule type" value="Genomic_DNA"/>
</dbReference>
<feature type="compositionally biased region" description="Low complexity" evidence="1">
    <location>
        <begin position="304"/>
        <end position="332"/>
    </location>
</feature>
<organism evidence="5 6">
    <name type="scientific">Streptomyces tamarix</name>
    <dbReference type="NCBI Taxonomy" id="3078565"/>
    <lineage>
        <taxon>Bacteria</taxon>
        <taxon>Bacillati</taxon>
        <taxon>Actinomycetota</taxon>
        <taxon>Actinomycetes</taxon>
        <taxon>Kitasatosporales</taxon>
        <taxon>Streptomycetaceae</taxon>
        <taxon>Streptomyces</taxon>
    </lineage>
</organism>
<name>A0ABU3QHJ0_9ACTN</name>
<keyword evidence="6" id="KW-1185">Reference proteome</keyword>
<reference evidence="5 6" key="1">
    <citation type="submission" date="2023-09" db="EMBL/GenBank/DDBJ databases">
        <title>Streptomyces sp. nov.: A antagonism against Alternaria gaisen Producing Streptochlin, Isolated from Tamarix root soil.</title>
        <authorList>
            <person name="Chen Y."/>
        </authorList>
    </citation>
    <scope>NUCLEOTIDE SEQUENCE [LARGE SCALE GENOMIC DNA]</scope>
    <source>
        <strain evidence="5 6">TRM76323</strain>
    </source>
</reference>
<dbReference type="Proteomes" id="UP001250181">
    <property type="component" value="Unassembled WGS sequence"/>
</dbReference>
<protein>
    <submittedName>
        <fullName evidence="5">DUF4349 domain-containing protein</fullName>
    </submittedName>
</protein>
<accession>A0ABU3QHJ0</accession>
<evidence type="ECO:0000259" key="4">
    <source>
        <dbReference type="Pfam" id="PF14257"/>
    </source>
</evidence>
<proteinExistence type="predicted"/>
<dbReference type="RefSeq" id="WP_315877320.1">
    <property type="nucleotide sequence ID" value="NZ_JAWCTQ010000008.1"/>
</dbReference>
<dbReference type="Pfam" id="PF14257">
    <property type="entry name" value="DUF4349"/>
    <property type="match status" value="1"/>
</dbReference>
<feature type="region of interest" description="Disordered" evidence="1">
    <location>
        <begin position="299"/>
        <end position="332"/>
    </location>
</feature>
<feature type="transmembrane region" description="Helical" evidence="2">
    <location>
        <begin position="264"/>
        <end position="288"/>
    </location>
</feature>
<feature type="signal peptide" evidence="3">
    <location>
        <begin position="1"/>
        <end position="23"/>
    </location>
</feature>
<keyword evidence="2" id="KW-1133">Transmembrane helix</keyword>
<gene>
    <name evidence="5" type="ORF">RND61_09130</name>
</gene>
<keyword evidence="2" id="KW-0812">Transmembrane</keyword>
<dbReference type="PROSITE" id="PS51257">
    <property type="entry name" value="PROKAR_LIPOPROTEIN"/>
    <property type="match status" value="1"/>
</dbReference>
<feature type="compositionally biased region" description="Low complexity" evidence="1">
    <location>
        <begin position="32"/>
        <end position="55"/>
    </location>
</feature>
<evidence type="ECO:0000256" key="3">
    <source>
        <dbReference type="SAM" id="SignalP"/>
    </source>
</evidence>
<evidence type="ECO:0000313" key="5">
    <source>
        <dbReference type="EMBL" id="MDT9682235.1"/>
    </source>
</evidence>
<keyword evidence="2" id="KW-0472">Membrane</keyword>